<dbReference type="EMBL" id="JBHUGF010000010">
    <property type="protein sequence ID" value="MFD1990055.1"/>
    <property type="molecule type" value="Genomic_DNA"/>
</dbReference>
<comment type="caution">
    <text evidence="1">The sequence shown here is derived from an EMBL/GenBank/DDBJ whole genome shotgun (WGS) entry which is preliminary data.</text>
</comment>
<proteinExistence type="predicted"/>
<sequence length="98" mass="11523">MAIKYTDEQKQKIQKLMKEVLAIGLEINEKNNGYTVFFQTWAESGLLSNYVFKGEPFKTKSIVEPNIYYAKGVTQYMQGYRKTINQLNRMIKEMNELL</sequence>
<keyword evidence="2" id="KW-1185">Reference proteome</keyword>
<name>A0ABW4UV95_9BACL</name>
<organism evidence="1 2">
    <name type="scientific">Paenibacillus nicotianae</name>
    <dbReference type="NCBI Taxonomy" id="1526551"/>
    <lineage>
        <taxon>Bacteria</taxon>
        <taxon>Bacillati</taxon>
        <taxon>Bacillota</taxon>
        <taxon>Bacilli</taxon>
        <taxon>Bacillales</taxon>
        <taxon>Paenibacillaceae</taxon>
        <taxon>Paenibacillus</taxon>
    </lineage>
</organism>
<evidence type="ECO:0000313" key="1">
    <source>
        <dbReference type="EMBL" id="MFD1990055.1"/>
    </source>
</evidence>
<accession>A0ABW4UV95</accession>
<evidence type="ECO:0000313" key="2">
    <source>
        <dbReference type="Proteomes" id="UP001597403"/>
    </source>
</evidence>
<reference evidence="2" key="1">
    <citation type="journal article" date="2019" name="Int. J. Syst. Evol. Microbiol.">
        <title>The Global Catalogue of Microorganisms (GCM) 10K type strain sequencing project: providing services to taxonomists for standard genome sequencing and annotation.</title>
        <authorList>
            <consortium name="The Broad Institute Genomics Platform"/>
            <consortium name="The Broad Institute Genome Sequencing Center for Infectious Disease"/>
            <person name="Wu L."/>
            <person name="Ma J."/>
        </authorList>
    </citation>
    <scope>NUCLEOTIDE SEQUENCE [LARGE SCALE GENOMIC DNA]</scope>
    <source>
        <strain evidence="2">CGMCC 1.15067</strain>
    </source>
</reference>
<gene>
    <name evidence="1" type="ORF">ACFSGI_08795</name>
</gene>
<dbReference type="RefSeq" id="WP_204823764.1">
    <property type="nucleotide sequence ID" value="NZ_JBHUGF010000010.1"/>
</dbReference>
<protein>
    <submittedName>
        <fullName evidence="1">Uncharacterized protein</fullName>
    </submittedName>
</protein>
<dbReference type="Proteomes" id="UP001597403">
    <property type="component" value="Unassembled WGS sequence"/>
</dbReference>